<sequence length="63" mass="7332">MEQLWDMFDELLNAVITAISESGTIDIRFFKISPEYAYLEEPFEASFLGNQFLVEIMLLNLPK</sequence>
<proteinExistence type="predicted"/>
<evidence type="ECO:0000313" key="1">
    <source>
        <dbReference type="EMBL" id="GGB53150.1"/>
    </source>
</evidence>
<protein>
    <submittedName>
        <fullName evidence="1">Uncharacterized protein</fullName>
    </submittedName>
</protein>
<dbReference type="Proteomes" id="UP000621492">
    <property type="component" value="Unassembled WGS sequence"/>
</dbReference>
<reference evidence="1" key="1">
    <citation type="journal article" date="2014" name="Int. J. Syst. Evol. Microbiol.">
        <title>Complete genome sequence of Corynebacterium casei LMG S-19264T (=DSM 44701T), isolated from a smear-ripened cheese.</title>
        <authorList>
            <consortium name="US DOE Joint Genome Institute (JGI-PGF)"/>
            <person name="Walter F."/>
            <person name="Albersmeier A."/>
            <person name="Kalinowski J."/>
            <person name="Ruckert C."/>
        </authorList>
    </citation>
    <scope>NUCLEOTIDE SEQUENCE</scope>
    <source>
        <strain evidence="1">CGMCC 1.15454</strain>
    </source>
</reference>
<dbReference type="EMBL" id="BMJD01000033">
    <property type="protein sequence ID" value="GGB53150.1"/>
    <property type="molecule type" value="Genomic_DNA"/>
</dbReference>
<keyword evidence="2" id="KW-1185">Reference proteome</keyword>
<comment type="caution">
    <text evidence="1">The sequence shown here is derived from an EMBL/GenBank/DDBJ whole genome shotgun (WGS) entry which is preliminary data.</text>
</comment>
<gene>
    <name evidence="1" type="ORF">GCM10011409_33400</name>
</gene>
<organism evidence="1 2">
    <name type="scientific">Lentibacillus populi</name>
    <dbReference type="NCBI Taxonomy" id="1827502"/>
    <lineage>
        <taxon>Bacteria</taxon>
        <taxon>Bacillati</taxon>
        <taxon>Bacillota</taxon>
        <taxon>Bacilli</taxon>
        <taxon>Bacillales</taxon>
        <taxon>Bacillaceae</taxon>
        <taxon>Lentibacillus</taxon>
    </lineage>
</organism>
<accession>A0A9W5TZW5</accession>
<reference evidence="1" key="2">
    <citation type="submission" date="2020-09" db="EMBL/GenBank/DDBJ databases">
        <authorList>
            <person name="Sun Q."/>
            <person name="Zhou Y."/>
        </authorList>
    </citation>
    <scope>NUCLEOTIDE SEQUENCE</scope>
    <source>
        <strain evidence="1">CGMCC 1.15454</strain>
    </source>
</reference>
<dbReference type="AlphaFoldDB" id="A0A9W5TZW5"/>
<name>A0A9W5TZW5_9BACI</name>
<evidence type="ECO:0000313" key="2">
    <source>
        <dbReference type="Proteomes" id="UP000621492"/>
    </source>
</evidence>